<reference evidence="1" key="1">
    <citation type="journal article" date="2015" name="Nature">
        <title>Complex archaea that bridge the gap between prokaryotes and eukaryotes.</title>
        <authorList>
            <person name="Spang A."/>
            <person name="Saw J.H."/>
            <person name="Jorgensen S.L."/>
            <person name="Zaremba-Niedzwiedzka K."/>
            <person name="Martijn J."/>
            <person name="Lind A.E."/>
            <person name="van Eijk R."/>
            <person name="Schleper C."/>
            <person name="Guy L."/>
            <person name="Ettema T.J."/>
        </authorList>
    </citation>
    <scope>NUCLEOTIDE SEQUENCE</scope>
</reference>
<name>A0A0F9PE73_9ZZZZ</name>
<protein>
    <submittedName>
        <fullName evidence="1">Uncharacterized protein</fullName>
    </submittedName>
</protein>
<sequence>MVKRSKAQEDALKALENPKVIEEYDDGSIDFEFEGQKLAMGPNGNVLTPAEYMSKVYKPWQDKQKKAKAKKPSIPSMPSLGYATGTPCERKPELCTPRFIKHVAWDADDTIWDIKPYGIASNITGPLRLIDPDTVVEERPPYQPLPIKTTAQPTSEPYDEGLRYKYGYRYGSKFGHPEEEPEDFFLRQIDKDIDKEIPSETALEVDEIVNVLTEELSQKEKDTLGLAGQDVKLTTTSVSPPKIPAKKAKTTYGEPTKIYIKLMPGYRDLLDTLKEQGVTNSIISLNTEGTVKRIIDKFGLTDRYLEIRDSWGNKGTVYKEQMKTFGYNTKEGIFVDDNLGNVEVVAKSGAIALRYGVDIKEVAQIMRYMTNA</sequence>
<accession>A0A0F9PE73</accession>
<dbReference type="AlphaFoldDB" id="A0A0F9PE73"/>
<dbReference type="Pfam" id="PF13419">
    <property type="entry name" value="HAD_2"/>
    <property type="match status" value="1"/>
</dbReference>
<comment type="caution">
    <text evidence="1">The sequence shown here is derived from an EMBL/GenBank/DDBJ whole genome shotgun (WGS) entry which is preliminary data.</text>
</comment>
<proteinExistence type="predicted"/>
<organism evidence="1">
    <name type="scientific">marine sediment metagenome</name>
    <dbReference type="NCBI Taxonomy" id="412755"/>
    <lineage>
        <taxon>unclassified sequences</taxon>
        <taxon>metagenomes</taxon>
        <taxon>ecological metagenomes</taxon>
    </lineage>
</organism>
<dbReference type="Gene3D" id="3.40.50.1000">
    <property type="entry name" value="HAD superfamily/HAD-like"/>
    <property type="match status" value="1"/>
</dbReference>
<gene>
    <name evidence="1" type="ORF">LCGC14_0854170</name>
</gene>
<dbReference type="InterPro" id="IPR023214">
    <property type="entry name" value="HAD_sf"/>
</dbReference>
<dbReference type="InterPro" id="IPR036412">
    <property type="entry name" value="HAD-like_sf"/>
</dbReference>
<evidence type="ECO:0000313" key="1">
    <source>
        <dbReference type="EMBL" id="KKN28449.1"/>
    </source>
</evidence>
<dbReference type="InterPro" id="IPR041492">
    <property type="entry name" value="HAD_2"/>
</dbReference>
<dbReference type="EMBL" id="LAZR01002562">
    <property type="protein sequence ID" value="KKN28449.1"/>
    <property type="molecule type" value="Genomic_DNA"/>
</dbReference>
<dbReference type="SUPFAM" id="SSF56784">
    <property type="entry name" value="HAD-like"/>
    <property type="match status" value="1"/>
</dbReference>